<dbReference type="AlphaFoldDB" id="A0ABD6EEP5"/>
<comment type="caution">
    <text evidence="2">The sequence shown here is derived from an EMBL/GenBank/DDBJ whole genome shotgun (WGS) entry which is preliminary data.</text>
</comment>
<sequence length="83" mass="9617">MLAICMIISIVLFTAKAEQSVTTPLRLFLEKARLYGSLPYLKTIYPKKSRDGLLRNCFFSPVQCLLPIDNKSIRRFEESRFES</sequence>
<evidence type="ECO:0000313" key="2">
    <source>
        <dbReference type="EMBL" id="MFH4976584.1"/>
    </source>
</evidence>
<protein>
    <recommendedName>
        <fullName evidence="4">Secreted protein</fullName>
    </recommendedName>
</protein>
<keyword evidence="3" id="KW-1185">Reference proteome</keyword>
<evidence type="ECO:0008006" key="4">
    <source>
        <dbReference type="Google" id="ProtNLM"/>
    </source>
</evidence>
<evidence type="ECO:0000256" key="1">
    <source>
        <dbReference type="SAM" id="SignalP"/>
    </source>
</evidence>
<evidence type="ECO:0000313" key="3">
    <source>
        <dbReference type="Proteomes" id="UP001608902"/>
    </source>
</evidence>
<gene>
    <name evidence="2" type="ORF">AB6A40_003293</name>
</gene>
<name>A0ABD6EEP5_9BILA</name>
<keyword evidence="1" id="KW-0732">Signal</keyword>
<feature type="chain" id="PRO_5044850588" description="Secreted protein" evidence="1">
    <location>
        <begin position="18"/>
        <end position="83"/>
    </location>
</feature>
<feature type="signal peptide" evidence="1">
    <location>
        <begin position="1"/>
        <end position="17"/>
    </location>
</feature>
<organism evidence="2 3">
    <name type="scientific">Gnathostoma spinigerum</name>
    <dbReference type="NCBI Taxonomy" id="75299"/>
    <lineage>
        <taxon>Eukaryota</taxon>
        <taxon>Metazoa</taxon>
        <taxon>Ecdysozoa</taxon>
        <taxon>Nematoda</taxon>
        <taxon>Chromadorea</taxon>
        <taxon>Rhabditida</taxon>
        <taxon>Spirurina</taxon>
        <taxon>Gnathostomatomorpha</taxon>
        <taxon>Gnathostomatoidea</taxon>
        <taxon>Gnathostomatidae</taxon>
        <taxon>Gnathostoma</taxon>
    </lineage>
</organism>
<dbReference type="Proteomes" id="UP001608902">
    <property type="component" value="Unassembled WGS sequence"/>
</dbReference>
<reference evidence="2 3" key="1">
    <citation type="submission" date="2024-08" db="EMBL/GenBank/DDBJ databases">
        <title>Gnathostoma spinigerum genome.</title>
        <authorList>
            <person name="Gonzalez-Bertolin B."/>
            <person name="Monzon S."/>
            <person name="Zaballos A."/>
            <person name="Jimenez P."/>
            <person name="Dekumyoy P."/>
            <person name="Varona S."/>
            <person name="Cuesta I."/>
            <person name="Sumanam S."/>
            <person name="Adisakwattana P."/>
            <person name="Gasser R.B."/>
            <person name="Hernandez-Gonzalez A."/>
            <person name="Young N.D."/>
            <person name="Perteguer M.J."/>
        </authorList>
    </citation>
    <scope>NUCLEOTIDE SEQUENCE [LARGE SCALE GENOMIC DNA]</scope>
    <source>
        <strain evidence="2">AL3</strain>
        <tissue evidence="2">Liver</tissue>
    </source>
</reference>
<proteinExistence type="predicted"/>
<accession>A0ABD6EEP5</accession>
<dbReference type="EMBL" id="JBGFUD010001655">
    <property type="protein sequence ID" value="MFH4976584.1"/>
    <property type="molecule type" value="Genomic_DNA"/>
</dbReference>